<accession>A0A836CJ19</accession>
<dbReference type="InterPro" id="IPR021562">
    <property type="entry name" value="DUF3007"/>
</dbReference>
<protein>
    <submittedName>
        <fullName evidence="2">Uncharacterized protein</fullName>
    </submittedName>
</protein>
<dbReference type="PANTHER" id="PTHR35734:SF1">
    <property type="entry name" value="OS01G0805200 PROTEIN"/>
    <property type="match status" value="1"/>
</dbReference>
<evidence type="ECO:0000313" key="3">
    <source>
        <dbReference type="Proteomes" id="UP000664859"/>
    </source>
</evidence>
<dbReference type="EMBL" id="JAFCMP010000096">
    <property type="protein sequence ID" value="KAG5187088.1"/>
    <property type="molecule type" value="Genomic_DNA"/>
</dbReference>
<keyword evidence="1" id="KW-0472">Membrane</keyword>
<dbReference type="Proteomes" id="UP000664859">
    <property type="component" value="Unassembled WGS sequence"/>
</dbReference>
<dbReference type="OrthoDB" id="5023at2759"/>
<evidence type="ECO:0000256" key="1">
    <source>
        <dbReference type="SAM" id="Phobius"/>
    </source>
</evidence>
<comment type="caution">
    <text evidence="2">The sequence shown here is derived from an EMBL/GenBank/DDBJ whole genome shotgun (WGS) entry which is preliminary data.</text>
</comment>
<evidence type="ECO:0000313" key="2">
    <source>
        <dbReference type="EMBL" id="KAG5187088.1"/>
    </source>
</evidence>
<reference evidence="2" key="1">
    <citation type="submission" date="2021-02" db="EMBL/GenBank/DDBJ databases">
        <title>First Annotated Genome of the Yellow-green Alga Tribonema minus.</title>
        <authorList>
            <person name="Mahan K.M."/>
        </authorList>
    </citation>
    <scope>NUCLEOTIDE SEQUENCE</scope>
    <source>
        <strain evidence="2">UTEX B ZZ1240</strain>
    </source>
</reference>
<feature type="transmembrane region" description="Helical" evidence="1">
    <location>
        <begin position="22"/>
        <end position="42"/>
    </location>
</feature>
<gene>
    <name evidence="2" type="ORF">JKP88DRAFT_193912</name>
</gene>
<keyword evidence="1" id="KW-1133">Transmembrane helix</keyword>
<organism evidence="2 3">
    <name type="scientific">Tribonema minus</name>
    <dbReference type="NCBI Taxonomy" id="303371"/>
    <lineage>
        <taxon>Eukaryota</taxon>
        <taxon>Sar</taxon>
        <taxon>Stramenopiles</taxon>
        <taxon>Ochrophyta</taxon>
        <taxon>PX clade</taxon>
        <taxon>Xanthophyceae</taxon>
        <taxon>Tribonematales</taxon>
        <taxon>Tribonemataceae</taxon>
        <taxon>Tribonema</taxon>
    </lineage>
</organism>
<dbReference type="AlphaFoldDB" id="A0A836CJ19"/>
<keyword evidence="3" id="KW-1185">Reference proteome</keyword>
<name>A0A836CJ19_9STRA</name>
<proteinExistence type="predicted"/>
<keyword evidence="1" id="KW-0812">Transmembrane</keyword>
<feature type="transmembrane region" description="Helical" evidence="1">
    <location>
        <begin position="54"/>
        <end position="74"/>
    </location>
</feature>
<sequence>MAAGEEEKKGGLPFWLDPSTRGGAVVVPVLSVLLPIAAYFVLTSQGMDGLKAGNYVTVTYILLGMVGWAGTYFFRVATKNMTYAQQLRDYEQAVIQKRFEELQEDEVEALLDEIDEDATAEKVNFD</sequence>
<dbReference type="PANTHER" id="PTHR35734">
    <property type="entry name" value="OS01G0805200 PROTEIN"/>
    <property type="match status" value="1"/>
</dbReference>
<dbReference type="Pfam" id="PF11460">
    <property type="entry name" value="DUF3007"/>
    <property type="match status" value="1"/>
</dbReference>